<evidence type="ECO:0008006" key="5">
    <source>
        <dbReference type="Google" id="ProtNLM"/>
    </source>
</evidence>
<organism evidence="4">
    <name type="scientific">candidate division WOR-3 bacterium</name>
    <dbReference type="NCBI Taxonomy" id="2052148"/>
    <lineage>
        <taxon>Bacteria</taxon>
        <taxon>Bacteria division WOR-3</taxon>
    </lineage>
</organism>
<comment type="caution">
    <text evidence="4">The sequence shown here is derived from an EMBL/GenBank/DDBJ whole genome shotgun (WGS) entry which is preliminary data.</text>
</comment>
<dbReference type="GO" id="GO:0016829">
    <property type="term" value="F:lyase activity"/>
    <property type="evidence" value="ECO:0007669"/>
    <property type="project" value="UniProtKB-KW"/>
</dbReference>
<gene>
    <name evidence="4" type="ORF">ENU72_00610</name>
</gene>
<dbReference type="Pfam" id="PF00378">
    <property type="entry name" value="ECH_1"/>
    <property type="match status" value="1"/>
</dbReference>
<dbReference type="CDD" id="cd06558">
    <property type="entry name" value="crotonase-like"/>
    <property type="match status" value="1"/>
</dbReference>
<dbReference type="InterPro" id="IPR018376">
    <property type="entry name" value="Enoyl-CoA_hyd/isom_CS"/>
</dbReference>
<evidence type="ECO:0000256" key="1">
    <source>
        <dbReference type="ARBA" id="ARBA00005254"/>
    </source>
</evidence>
<dbReference type="PANTHER" id="PTHR11941:SF54">
    <property type="entry name" value="ENOYL-COA HYDRATASE, MITOCHONDRIAL"/>
    <property type="match status" value="1"/>
</dbReference>
<reference evidence="4" key="1">
    <citation type="journal article" date="2020" name="mSystems">
        <title>Genome- and Community-Level Interaction Insights into Carbon Utilization and Element Cycling Functions of Hydrothermarchaeota in Hydrothermal Sediment.</title>
        <authorList>
            <person name="Zhou Z."/>
            <person name="Liu Y."/>
            <person name="Xu W."/>
            <person name="Pan J."/>
            <person name="Luo Z.H."/>
            <person name="Li M."/>
        </authorList>
    </citation>
    <scope>NUCLEOTIDE SEQUENCE [LARGE SCALE GENOMIC DNA]</scope>
    <source>
        <strain evidence="4">SpSt-695</strain>
    </source>
</reference>
<dbReference type="FunFam" id="3.90.226.10:FF:000009">
    <property type="entry name" value="Carnitinyl-CoA dehydratase"/>
    <property type="match status" value="1"/>
</dbReference>
<comment type="similarity">
    <text evidence="1 3">Belongs to the enoyl-CoA hydratase/isomerase family.</text>
</comment>
<sequence>MKEFKYIKLSKEDGIGILTLSRPKVNALNKDMLLEIECALYHIENEEKDIRCLIINGDGENFCAGADIKEMKDYTPQEAREFSETGHRILKKLENLRVPVIAAVHGYALGGGCEIMLSCDIRVASKNAKIGQPEVKIGVLPGFGGTQRLANLIGKGKAMYLIFTGEFIDAEKAYEIGLVDFLTEEGKHLEKAKEIANKIKEAGPNAVCYSKRAIYYGLSLEKGFEYEKEVFGLLFSTGEPKKGIEAFLEKRKVEW</sequence>
<dbReference type="GO" id="GO:0006635">
    <property type="term" value="P:fatty acid beta-oxidation"/>
    <property type="evidence" value="ECO:0007669"/>
    <property type="project" value="TreeGrafter"/>
</dbReference>
<evidence type="ECO:0000313" key="4">
    <source>
        <dbReference type="EMBL" id="HGK53510.1"/>
    </source>
</evidence>
<evidence type="ECO:0000256" key="2">
    <source>
        <dbReference type="ARBA" id="ARBA00023239"/>
    </source>
</evidence>
<accession>A0A7V3ZSF9</accession>
<dbReference type="InterPro" id="IPR001753">
    <property type="entry name" value="Enoyl-CoA_hydra/iso"/>
</dbReference>
<dbReference type="InterPro" id="IPR029045">
    <property type="entry name" value="ClpP/crotonase-like_dom_sf"/>
</dbReference>
<dbReference type="PANTHER" id="PTHR11941">
    <property type="entry name" value="ENOYL-COA HYDRATASE-RELATED"/>
    <property type="match status" value="1"/>
</dbReference>
<dbReference type="SUPFAM" id="SSF52096">
    <property type="entry name" value="ClpP/crotonase"/>
    <property type="match status" value="1"/>
</dbReference>
<dbReference type="EMBL" id="DTDP01000023">
    <property type="protein sequence ID" value="HGK53510.1"/>
    <property type="molecule type" value="Genomic_DNA"/>
</dbReference>
<evidence type="ECO:0000256" key="3">
    <source>
        <dbReference type="RuleBase" id="RU003707"/>
    </source>
</evidence>
<name>A0A7V3ZSF9_UNCW3</name>
<dbReference type="AlphaFoldDB" id="A0A7V3ZSF9"/>
<proteinExistence type="inferred from homology"/>
<keyword evidence="2" id="KW-0456">Lyase</keyword>
<protein>
    <recommendedName>
        <fullName evidence="5">Crotonase</fullName>
    </recommendedName>
</protein>
<dbReference type="Gene3D" id="3.90.226.10">
    <property type="entry name" value="2-enoyl-CoA Hydratase, Chain A, domain 1"/>
    <property type="match status" value="1"/>
</dbReference>
<dbReference type="PROSITE" id="PS00166">
    <property type="entry name" value="ENOYL_COA_HYDRATASE"/>
    <property type="match status" value="1"/>
</dbReference>